<dbReference type="InterPro" id="IPR027954">
    <property type="entry name" value="Transcobalamin-like_C"/>
</dbReference>
<feature type="compositionally biased region" description="Polar residues" evidence="2">
    <location>
        <begin position="138"/>
        <end position="157"/>
    </location>
</feature>
<dbReference type="InterPro" id="IPR011047">
    <property type="entry name" value="Quinoprotein_ADH-like_sf"/>
</dbReference>
<dbReference type="Pfam" id="PF14478">
    <property type="entry name" value="DUF4430"/>
    <property type="match status" value="2"/>
</dbReference>
<gene>
    <name evidence="6" type="ORF">CALFYP39_01803</name>
</gene>
<dbReference type="InterPro" id="IPR042229">
    <property type="entry name" value="Listeria/Bacterioides_rpt_sf"/>
</dbReference>
<dbReference type="Gene3D" id="2.60.40.4270">
    <property type="entry name" value="Listeria-Bacteroides repeat domain"/>
    <property type="match status" value="1"/>
</dbReference>
<dbReference type="InterPro" id="IPR013378">
    <property type="entry name" value="InlB-like_B-rpt"/>
</dbReference>
<accession>A0A6N3DBH9</accession>
<dbReference type="Gene3D" id="2.130.10.10">
    <property type="entry name" value="YVTN repeat-like/Quinoprotein amine dehydrogenase"/>
    <property type="match status" value="1"/>
</dbReference>
<dbReference type="Pfam" id="PF13360">
    <property type="entry name" value="PQQ_2"/>
    <property type="match status" value="1"/>
</dbReference>
<dbReference type="InterPro" id="IPR018391">
    <property type="entry name" value="PQQ_b-propeller_rpt"/>
</dbReference>
<feature type="region of interest" description="Disordered" evidence="2">
    <location>
        <begin position="1"/>
        <end position="29"/>
    </location>
</feature>
<dbReference type="AlphaFoldDB" id="A0A6N3DBH9"/>
<feature type="region of interest" description="Disordered" evidence="2">
    <location>
        <begin position="1038"/>
        <end position="1153"/>
    </location>
</feature>
<feature type="compositionally biased region" description="Basic and acidic residues" evidence="2">
    <location>
        <begin position="1092"/>
        <end position="1130"/>
    </location>
</feature>
<evidence type="ECO:0000256" key="3">
    <source>
        <dbReference type="SAM" id="Phobius"/>
    </source>
</evidence>
<evidence type="ECO:0000313" key="6">
    <source>
        <dbReference type="EMBL" id="VYU24648.1"/>
    </source>
</evidence>
<proteinExistence type="predicted"/>
<dbReference type="Pfam" id="PF09479">
    <property type="entry name" value="Flg_new"/>
    <property type="match status" value="1"/>
</dbReference>
<dbReference type="NCBIfam" id="TIGR02543">
    <property type="entry name" value="List_Bact_rpt"/>
    <property type="match status" value="1"/>
</dbReference>
<feature type="compositionally biased region" description="Low complexity" evidence="2">
    <location>
        <begin position="1131"/>
        <end position="1145"/>
    </location>
</feature>
<organism evidence="6">
    <name type="scientific">Collinsella aerofaciens</name>
    <dbReference type="NCBI Taxonomy" id="74426"/>
    <lineage>
        <taxon>Bacteria</taxon>
        <taxon>Bacillati</taxon>
        <taxon>Actinomycetota</taxon>
        <taxon>Coriobacteriia</taxon>
        <taxon>Coriobacteriales</taxon>
        <taxon>Coriobacteriaceae</taxon>
        <taxon>Collinsella</taxon>
    </lineage>
</organism>
<dbReference type="SUPFAM" id="SSF69322">
    <property type="entry name" value="Tricorn protease domain 2"/>
    <property type="match status" value="1"/>
</dbReference>
<feature type="region of interest" description="Disordered" evidence="2">
    <location>
        <begin position="119"/>
        <end position="157"/>
    </location>
</feature>
<dbReference type="Gene3D" id="2.170.130.30">
    <property type="match status" value="2"/>
</dbReference>
<feature type="compositionally biased region" description="Gly residues" evidence="2">
    <location>
        <begin position="1038"/>
        <end position="1067"/>
    </location>
</feature>
<dbReference type="EMBL" id="CACRTW010000039">
    <property type="protein sequence ID" value="VYU24648.1"/>
    <property type="molecule type" value="Genomic_DNA"/>
</dbReference>
<name>A0A6N3DBH9_9ACTN</name>
<evidence type="ECO:0000256" key="1">
    <source>
        <dbReference type="ARBA" id="ARBA00004196"/>
    </source>
</evidence>
<feature type="region of interest" description="Disordered" evidence="2">
    <location>
        <begin position="968"/>
        <end position="990"/>
    </location>
</feature>
<evidence type="ECO:0000259" key="5">
    <source>
        <dbReference type="Pfam" id="PF14478"/>
    </source>
</evidence>
<dbReference type="InterPro" id="IPR015943">
    <property type="entry name" value="WD40/YVTN_repeat-like_dom_sf"/>
</dbReference>
<reference evidence="6" key="1">
    <citation type="submission" date="2019-11" db="EMBL/GenBank/DDBJ databases">
        <authorList>
            <person name="Feng L."/>
        </authorList>
    </citation>
    <scope>NUCLEOTIDE SEQUENCE</scope>
    <source>
        <strain evidence="6">CaerofaciensLFYP39</strain>
    </source>
</reference>
<feature type="domain" description="Transcobalamin-like C-terminal" evidence="5">
    <location>
        <begin position="206"/>
        <end position="289"/>
    </location>
</feature>
<feature type="domain" description="Pyrrolo-quinoline quinone repeat" evidence="4">
    <location>
        <begin position="698"/>
        <end position="953"/>
    </location>
</feature>
<feature type="transmembrane region" description="Helical" evidence="3">
    <location>
        <begin position="1156"/>
        <end position="1176"/>
    </location>
</feature>
<evidence type="ECO:0000256" key="2">
    <source>
        <dbReference type="SAM" id="MobiDB-lite"/>
    </source>
</evidence>
<feature type="compositionally biased region" description="Basic and acidic residues" evidence="2">
    <location>
        <begin position="1"/>
        <end position="12"/>
    </location>
</feature>
<feature type="compositionally biased region" description="Polar residues" evidence="2">
    <location>
        <begin position="15"/>
        <end position="25"/>
    </location>
</feature>
<keyword evidence="3" id="KW-0812">Transmembrane</keyword>
<comment type="subcellular location">
    <subcellularLocation>
        <location evidence="1">Cell envelope</location>
    </subcellularLocation>
</comment>
<dbReference type="SMART" id="SM00564">
    <property type="entry name" value="PQQ"/>
    <property type="match status" value="4"/>
</dbReference>
<dbReference type="InterPro" id="IPR002372">
    <property type="entry name" value="PQQ_rpt_dom"/>
</dbReference>
<dbReference type="GO" id="GO:0030313">
    <property type="term" value="C:cell envelope"/>
    <property type="evidence" value="ECO:0007669"/>
    <property type="project" value="UniProtKB-SubCell"/>
</dbReference>
<keyword evidence="3" id="KW-1133">Transmembrane helix</keyword>
<sequence length="1180" mass="122487">MGVLERNMRDDVGQPQGNAPSTDNGGQMDMFEDERERASLHRRGTIARGVAKRGLVAFLAFAMAFGATPAQLWAEGAEGIAEAVAQAAPPAENGSGESATSPAADLNASGVVANGDTAEQDAAATASGPTGKTEDDSTAGNEATAASTSDASKQDSAVVSAAGEAKAQPAKAESQDVAATCSVVGTDAKGAQQTWAAAQRITLREGSTAADLSEQLFKQAGLKADYNPNGSWGWALNSITSPFDSGRTLAYDPATGAYWQLFVNGSASEVGAGGYTLKDGDSVVWCYSKYGDPAPVAQVAATCSVVGTDAKGAQQTWAAAQRITLREGSTAADLSEQLFKQAGLKADYNPNGSWGWALNSITSPFDSGRTLAYDPATGAYWQLFVNGSASEVGAGGYTLKDGDSVVWCYSKYGDPAPVAQVSVTMEIIGKKAGMAQRWTSPSTQVFTKGTSIKDASAAYFDALGIKSKMYDQLGYWGVQSLVSPLDGTELSGAWSFFVNGVPGSQLDSDYVLKSGDKIVWAFASGDTVPGVDSVVVDPGAARPNWDSDWPGFASSDKVTDAPVPTKDAEAKWVSELKGKNEWSKGISDPLLVGDYLYVAVGSKLLKKNVDTGETVAESPLAAKIDSTSRMVYTGGVILVPLSSGRLQALTVDALATVWVTDELPAGPDGAQQSLASITVRDGFAYFGTASAGWSDSSDGYLLCVRISDGKVMWQHKNENSKGYYWAGLAFSGNYGVIADDSGTVSTVDPETGKTVASLKIAERVRTTVLVDGSIAYVVSADGVLHKLSVGTDGTLSELGKVTFGGSSTSTPVLANGKIVVGGTSTESFMGGYQNKYTYHYGQLAVIDAETLAVDYSICKADGSYIRQGTSGGGDVKSQPVVSVQNGETYVYFTSNNNPGGIYRYRIGDDEAELLYTPDAKDQQYCMASISVGSDGSLYYVNDSGKLFAVKGNGQRVKRYTVTFDTNGKDAAMPDSQRVKEGKAATEPSTKPQCKGYTFGGWFTDAACTKAYDFSSPVTADMTLYAKWVKKAADNGNNGGSGTNGGNGGAGNGPGAGAGTGTGSGSGTKGQQTGGAVAPGHKPTTKTTVSTKTETKDNKSDKKDSDKSDKKDEKKSDKKDSKSDKKSDSKSDTGAASTTAAKKSSSVSEQETGTNPLAIVGVAAGVIGLAVIGVFVFTKRR</sequence>
<protein>
    <submittedName>
        <fullName evidence="6">Listeria-Bacteroides repeat domain (List_Bact_rpt)</fullName>
    </submittedName>
</protein>
<feature type="domain" description="Transcobalamin-like C-terminal" evidence="5">
    <location>
        <begin position="328"/>
        <end position="411"/>
    </location>
</feature>
<keyword evidence="3" id="KW-0472">Membrane</keyword>
<dbReference type="SUPFAM" id="SSF50998">
    <property type="entry name" value="Quinoprotein alcohol dehydrogenase-like"/>
    <property type="match status" value="1"/>
</dbReference>
<evidence type="ECO:0000259" key="4">
    <source>
        <dbReference type="Pfam" id="PF13360"/>
    </source>
</evidence>